<evidence type="ECO:0000313" key="8">
    <source>
        <dbReference type="EMBL" id="MEE1945878.1"/>
    </source>
</evidence>
<protein>
    <recommendedName>
        <fullName evidence="6">Peptidyl-prolyl cis-trans isomerase</fullName>
        <ecNumber evidence="6">5.2.1.8</ecNumber>
    </recommendedName>
</protein>
<accession>A0ABU7I8V9</accession>
<dbReference type="Proteomes" id="UP001336835">
    <property type="component" value="Unassembled WGS sequence"/>
</dbReference>
<dbReference type="InterPro" id="IPR046357">
    <property type="entry name" value="PPIase_dom_sf"/>
</dbReference>
<comment type="caution">
    <text evidence="8">The sequence shown here is derived from an EMBL/GenBank/DDBJ whole genome shotgun (WGS) entry which is preliminary data.</text>
</comment>
<proteinExistence type="inferred from homology"/>
<comment type="catalytic activity">
    <reaction evidence="1 5 6">
        <text>[protein]-peptidylproline (omega=180) = [protein]-peptidylproline (omega=0)</text>
        <dbReference type="Rhea" id="RHEA:16237"/>
        <dbReference type="Rhea" id="RHEA-COMP:10747"/>
        <dbReference type="Rhea" id="RHEA-COMP:10748"/>
        <dbReference type="ChEBI" id="CHEBI:83833"/>
        <dbReference type="ChEBI" id="CHEBI:83834"/>
        <dbReference type="EC" id="5.2.1.8"/>
    </reaction>
</comment>
<keyword evidence="3 5" id="KW-0697">Rotamase</keyword>
<keyword evidence="4 5" id="KW-0413">Isomerase</keyword>
<dbReference type="SUPFAM" id="SSF54534">
    <property type="entry name" value="FKBP-like"/>
    <property type="match status" value="2"/>
</dbReference>
<dbReference type="RefSeq" id="WP_330108197.1">
    <property type="nucleotide sequence ID" value="NZ_JAZDQT010000002.1"/>
</dbReference>
<evidence type="ECO:0000256" key="5">
    <source>
        <dbReference type="PROSITE-ProRule" id="PRU00277"/>
    </source>
</evidence>
<reference evidence="8 9" key="1">
    <citation type="submission" date="2024-01" db="EMBL/GenBank/DDBJ databases">
        <title>Pedobacter sp. nov., isolated from fresh soil.</title>
        <authorList>
            <person name="Le N.T.T."/>
        </authorList>
    </citation>
    <scope>NUCLEOTIDE SEQUENCE [LARGE SCALE GENOMIC DNA]</scope>
    <source>
        <strain evidence="8 9">KR3-3</strain>
    </source>
</reference>
<name>A0ABU7I8V9_9SPHI</name>
<sequence>MRKKLIFPAIALLGLLLLFNSCKKEYETIQSIDEAKIQAYIKQNNLTMTKDPSGFYYQVLSQGGGAPLLNKDSVFYSLAIKSLSGTSYYNTATYSTEGTYLGYLSPEAYRIALTGVNRGGKVRVILPSYLAYGKNGTATVPSNEIILSEITVSPSASMVDIDDKNINDFLTSKGLVAVKNPSRVYTIMNFVGTGDAISSTASTITVNYTGRLLNGTIFDQNNGLTSQLNLLIPGWQKTLVGLKQGTKIRFFVPSDLAYGATGSRNQTTGAYIVPPNAALDFDIEITGVTN</sequence>
<feature type="domain" description="PPIase FKBP-type" evidence="7">
    <location>
        <begin position="201"/>
        <end position="289"/>
    </location>
</feature>
<dbReference type="Pfam" id="PF00254">
    <property type="entry name" value="FKBP_C"/>
    <property type="match status" value="1"/>
</dbReference>
<evidence type="ECO:0000259" key="7">
    <source>
        <dbReference type="PROSITE" id="PS50059"/>
    </source>
</evidence>
<evidence type="ECO:0000256" key="2">
    <source>
        <dbReference type="ARBA" id="ARBA00006577"/>
    </source>
</evidence>
<evidence type="ECO:0000256" key="6">
    <source>
        <dbReference type="RuleBase" id="RU003915"/>
    </source>
</evidence>
<dbReference type="EMBL" id="JAZDQT010000002">
    <property type="protein sequence ID" value="MEE1945878.1"/>
    <property type="molecule type" value="Genomic_DNA"/>
</dbReference>
<evidence type="ECO:0000256" key="3">
    <source>
        <dbReference type="ARBA" id="ARBA00023110"/>
    </source>
</evidence>
<dbReference type="PANTHER" id="PTHR43811">
    <property type="entry name" value="FKBP-TYPE PEPTIDYL-PROLYL CIS-TRANS ISOMERASE FKPA"/>
    <property type="match status" value="1"/>
</dbReference>
<dbReference type="PANTHER" id="PTHR43811:SF19">
    <property type="entry name" value="39 KDA FK506-BINDING NUCLEAR PROTEIN"/>
    <property type="match status" value="1"/>
</dbReference>
<dbReference type="Gene3D" id="3.10.50.40">
    <property type="match status" value="2"/>
</dbReference>
<dbReference type="InterPro" id="IPR001179">
    <property type="entry name" value="PPIase_FKBP_dom"/>
</dbReference>
<dbReference type="EC" id="5.2.1.8" evidence="6"/>
<evidence type="ECO:0000256" key="1">
    <source>
        <dbReference type="ARBA" id="ARBA00000971"/>
    </source>
</evidence>
<keyword evidence="9" id="KW-1185">Reference proteome</keyword>
<evidence type="ECO:0000256" key="4">
    <source>
        <dbReference type="ARBA" id="ARBA00023235"/>
    </source>
</evidence>
<organism evidence="8 9">
    <name type="scientific">Pedobacter albus</name>
    <dbReference type="NCBI Taxonomy" id="3113905"/>
    <lineage>
        <taxon>Bacteria</taxon>
        <taxon>Pseudomonadati</taxon>
        <taxon>Bacteroidota</taxon>
        <taxon>Sphingobacteriia</taxon>
        <taxon>Sphingobacteriales</taxon>
        <taxon>Sphingobacteriaceae</taxon>
        <taxon>Pedobacter</taxon>
    </lineage>
</organism>
<dbReference type="GO" id="GO:0003755">
    <property type="term" value="F:peptidyl-prolyl cis-trans isomerase activity"/>
    <property type="evidence" value="ECO:0007669"/>
    <property type="project" value="UniProtKB-EC"/>
</dbReference>
<gene>
    <name evidence="8" type="ORF">VRU48_12225</name>
</gene>
<comment type="similarity">
    <text evidence="2 6">Belongs to the FKBP-type PPIase family.</text>
</comment>
<dbReference type="PROSITE" id="PS50059">
    <property type="entry name" value="FKBP_PPIASE"/>
    <property type="match status" value="1"/>
</dbReference>
<evidence type="ECO:0000313" key="9">
    <source>
        <dbReference type="Proteomes" id="UP001336835"/>
    </source>
</evidence>